<reference evidence="2" key="2">
    <citation type="submission" date="2020-09" db="EMBL/GenBank/DDBJ databases">
        <authorList>
            <person name="Sun Q."/>
            <person name="Zhou Y."/>
        </authorList>
    </citation>
    <scope>NUCLEOTIDE SEQUENCE</scope>
    <source>
        <strain evidence="2">CGMCC 1.12987</strain>
    </source>
</reference>
<organism evidence="2 3">
    <name type="scientific">Paenibacillus abyssi</name>
    <dbReference type="NCBI Taxonomy" id="1340531"/>
    <lineage>
        <taxon>Bacteria</taxon>
        <taxon>Bacillati</taxon>
        <taxon>Bacillota</taxon>
        <taxon>Bacilli</taxon>
        <taxon>Bacillales</taxon>
        <taxon>Paenibacillaceae</taxon>
        <taxon>Paenibacillus</taxon>
    </lineage>
</organism>
<comment type="caution">
    <text evidence="2">The sequence shown here is derived from an EMBL/GenBank/DDBJ whole genome shotgun (WGS) entry which is preliminary data.</text>
</comment>
<protein>
    <submittedName>
        <fullName evidence="2">Uncharacterized protein</fullName>
    </submittedName>
</protein>
<keyword evidence="3" id="KW-1185">Reference proteome</keyword>
<evidence type="ECO:0000256" key="1">
    <source>
        <dbReference type="SAM" id="Phobius"/>
    </source>
</evidence>
<keyword evidence="1" id="KW-0812">Transmembrane</keyword>
<accession>A0A917FXX4</accession>
<evidence type="ECO:0000313" key="2">
    <source>
        <dbReference type="EMBL" id="GGG12871.1"/>
    </source>
</evidence>
<feature type="transmembrane region" description="Helical" evidence="1">
    <location>
        <begin position="41"/>
        <end position="58"/>
    </location>
</feature>
<dbReference type="EMBL" id="BMGR01000010">
    <property type="protein sequence ID" value="GGG12871.1"/>
    <property type="molecule type" value="Genomic_DNA"/>
</dbReference>
<dbReference type="RefSeq" id="WP_188532096.1">
    <property type="nucleotide sequence ID" value="NZ_BMGR01000010.1"/>
</dbReference>
<reference evidence="2" key="1">
    <citation type="journal article" date="2014" name="Int. J. Syst. Evol. Microbiol.">
        <title>Complete genome sequence of Corynebacterium casei LMG S-19264T (=DSM 44701T), isolated from a smear-ripened cheese.</title>
        <authorList>
            <consortium name="US DOE Joint Genome Institute (JGI-PGF)"/>
            <person name="Walter F."/>
            <person name="Albersmeier A."/>
            <person name="Kalinowski J."/>
            <person name="Ruckert C."/>
        </authorList>
    </citation>
    <scope>NUCLEOTIDE SEQUENCE</scope>
    <source>
        <strain evidence="2">CGMCC 1.12987</strain>
    </source>
</reference>
<keyword evidence="1" id="KW-0472">Membrane</keyword>
<sequence length="100" mass="11399">MNDVNEMHEPSRLKTSLWVLLYSLVCGALLSVFSIVTELGLFRYVFSLAALFLGIRFFRNYDKISTRVIFIVLSIVFYFMTTIIATVILIANGQIELPAE</sequence>
<feature type="transmembrane region" description="Helical" evidence="1">
    <location>
        <begin position="17"/>
        <end position="35"/>
    </location>
</feature>
<keyword evidence="1" id="KW-1133">Transmembrane helix</keyword>
<proteinExistence type="predicted"/>
<name>A0A917FXX4_9BACL</name>
<dbReference type="Proteomes" id="UP000644756">
    <property type="component" value="Unassembled WGS sequence"/>
</dbReference>
<dbReference type="AlphaFoldDB" id="A0A917FXX4"/>
<gene>
    <name evidence="2" type="ORF">GCM10010916_32240</name>
</gene>
<feature type="transmembrane region" description="Helical" evidence="1">
    <location>
        <begin position="70"/>
        <end position="91"/>
    </location>
</feature>
<evidence type="ECO:0000313" key="3">
    <source>
        <dbReference type="Proteomes" id="UP000644756"/>
    </source>
</evidence>